<accession>A0AAV4CMS8</accession>
<organism evidence="1 2">
    <name type="scientific">Plakobranchus ocellatus</name>
    <dbReference type="NCBI Taxonomy" id="259542"/>
    <lineage>
        <taxon>Eukaryota</taxon>
        <taxon>Metazoa</taxon>
        <taxon>Spiralia</taxon>
        <taxon>Lophotrochozoa</taxon>
        <taxon>Mollusca</taxon>
        <taxon>Gastropoda</taxon>
        <taxon>Heterobranchia</taxon>
        <taxon>Euthyneura</taxon>
        <taxon>Panpulmonata</taxon>
        <taxon>Sacoglossa</taxon>
        <taxon>Placobranchoidea</taxon>
        <taxon>Plakobranchidae</taxon>
        <taxon>Plakobranchus</taxon>
    </lineage>
</organism>
<dbReference type="AlphaFoldDB" id="A0AAV4CMS8"/>
<reference evidence="1 2" key="1">
    <citation type="journal article" date="2021" name="Elife">
        <title>Chloroplast acquisition without the gene transfer in kleptoplastic sea slugs, Plakobranchus ocellatus.</title>
        <authorList>
            <person name="Maeda T."/>
            <person name="Takahashi S."/>
            <person name="Yoshida T."/>
            <person name="Shimamura S."/>
            <person name="Takaki Y."/>
            <person name="Nagai Y."/>
            <person name="Toyoda A."/>
            <person name="Suzuki Y."/>
            <person name="Arimoto A."/>
            <person name="Ishii H."/>
            <person name="Satoh N."/>
            <person name="Nishiyama T."/>
            <person name="Hasebe M."/>
            <person name="Maruyama T."/>
            <person name="Minagawa J."/>
            <person name="Obokata J."/>
            <person name="Shigenobu S."/>
        </authorList>
    </citation>
    <scope>NUCLEOTIDE SEQUENCE [LARGE SCALE GENOMIC DNA]</scope>
</reference>
<dbReference type="EMBL" id="BLXT01006709">
    <property type="protein sequence ID" value="GFO33002.1"/>
    <property type="molecule type" value="Genomic_DNA"/>
</dbReference>
<dbReference type="Proteomes" id="UP000735302">
    <property type="component" value="Unassembled WGS sequence"/>
</dbReference>
<name>A0AAV4CMS8_9GAST</name>
<gene>
    <name evidence="1" type="ORF">PoB_005950700</name>
</gene>
<proteinExistence type="predicted"/>
<keyword evidence="2" id="KW-1185">Reference proteome</keyword>
<sequence length="112" mass="12250">MEKPLSASANFIEQMSGFEGPARLGLSSDTDAQKRLGFSDESFEQQAGQGLLSSAALLGWRTLTTLFCPFSIIIVSCEVCLKNFDDGPKQYCTMYSVIAVYHPTQHPLANSH</sequence>
<protein>
    <submittedName>
        <fullName evidence="1">Uncharacterized protein</fullName>
    </submittedName>
</protein>
<comment type="caution">
    <text evidence="1">The sequence shown here is derived from an EMBL/GenBank/DDBJ whole genome shotgun (WGS) entry which is preliminary data.</text>
</comment>
<evidence type="ECO:0000313" key="2">
    <source>
        <dbReference type="Proteomes" id="UP000735302"/>
    </source>
</evidence>
<evidence type="ECO:0000313" key="1">
    <source>
        <dbReference type="EMBL" id="GFO33002.1"/>
    </source>
</evidence>